<keyword evidence="2" id="KW-0732">Signal</keyword>
<evidence type="ECO:0000256" key="2">
    <source>
        <dbReference type="SAM" id="SignalP"/>
    </source>
</evidence>
<reference evidence="3 4" key="1">
    <citation type="journal article" date="2018" name="BMC Genomics">
        <title>Genomic evidence for intraspecific hybridization in a clonal and extremely halotolerant yeast.</title>
        <authorList>
            <person name="Gostincar C."/>
            <person name="Stajich J.E."/>
            <person name="Zupancic J."/>
            <person name="Zalar P."/>
            <person name="Gunde-Cimerman N."/>
        </authorList>
    </citation>
    <scope>NUCLEOTIDE SEQUENCE [LARGE SCALE GENOMIC DNA]</scope>
    <source>
        <strain evidence="3 4">EXF-562</strain>
    </source>
</reference>
<accession>A0A3M7HWH6</accession>
<evidence type="ECO:0000313" key="3">
    <source>
        <dbReference type="EMBL" id="RMZ17670.1"/>
    </source>
</evidence>
<organism evidence="3 4">
    <name type="scientific">Hortaea werneckii</name>
    <name type="common">Black yeast</name>
    <name type="synonym">Cladosporium werneckii</name>
    <dbReference type="NCBI Taxonomy" id="91943"/>
    <lineage>
        <taxon>Eukaryota</taxon>
        <taxon>Fungi</taxon>
        <taxon>Dikarya</taxon>
        <taxon>Ascomycota</taxon>
        <taxon>Pezizomycotina</taxon>
        <taxon>Dothideomycetes</taxon>
        <taxon>Dothideomycetidae</taxon>
        <taxon>Mycosphaerellales</taxon>
        <taxon>Teratosphaeriaceae</taxon>
        <taxon>Hortaea</taxon>
    </lineage>
</organism>
<comment type="caution">
    <text evidence="3">The sequence shown here is derived from an EMBL/GenBank/DDBJ whole genome shotgun (WGS) entry which is preliminary data.</text>
</comment>
<name>A0A3M7HWH6_HORWE</name>
<feature type="compositionally biased region" description="Acidic residues" evidence="1">
    <location>
        <begin position="786"/>
        <end position="826"/>
    </location>
</feature>
<feature type="compositionally biased region" description="Acidic residues" evidence="1">
    <location>
        <begin position="874"/>
        <end position="886"/>
    </location>
</feature>
<feature type="region of interest" description="Disordered" evidence="1">
    <location>
        <begin position="675"/>
        <end position="895"/>
    </location>
</feature>
<feature type="compositionally biased region" description="Acidic residues" evidence="1">
    <location>
        <begin position="736"/>
        <end position="779"/>
    </location>
</feature>
<feature type="chain" id="PRO_5018316812" evidence="2">
    <location>
        <begin position="40"/>
        <end position="895"/>
    </location>
</feature>
<dbReference type="VEuPathDB" id="FungiDB:BTJ68_01804"/>
<feature type="region of interest" description="Disordered" evidence="1">
    <location>
        <begin position="437"/>
        <end position="468"/>
    </location>
</feature>
<dbReference type="EMBL" id="QWIS01000003">
    <property type="protein sequence ID" value="RMZ17670.1"/>
    <property type="molecule type" value="Genomic_DNA"/>
</dbReference>
<dbReference type="Proteomes" id="UP000280598">
    <property type="component" value="Unassembled WGS sequence"/>
</dbReference>
<feature type="compositionally biased region" description="Acidic residues" evidence="1">
    <location>
        <begin position="706"/>
        <end position="727"/>
    </location>
</feature>
<evidence type="ECO:0000256" key="1">
    <source>
        <dbReference type="SAM" id="MobiDB-lite"/>
    </source>
</evidence>
<protein>
    <submittedName>
        <fullName evidence="3">Uncharacterized protein</fullName>
    </submittedName>
</protein>
<dbReference type="AlphaFoldDB" id="A0A3M7HWH6"/>
<sequence>MVLAGLYIEDAHGFAQSHPVHGPPMRLLCWLLCLSGASAAVIPLSARKGADTLPSREETTLVDLSGTSNAVVPLSALAAADAPPSRGEMPLVGLSGASAAVIPLRARTAADTPPASQLLPPPPRPLSFKQNDTGDTWFMPPYYKPDAKAGMNHANRPPGKGYPFDETRPVDDAMDAYCMSKNEKSAEAIKTDLCQSWLRKQCSHLQQPEIDHGSVRQWHCDHWLYAGCDATCKKDLYAQTGFASAEAGLSVVYALYNVTPANSLSGYERKWLVNTQRAIRIKVAKQTALQLPDFAMNDACETGCRLAMAQAVERRAAIAAMVIGRHLVFKNADLMAPHNVEFNTAVLNATIRAMGTRRDKTTVPLNKRGVDDEFNNFDDFEMTQAFYNVLVARGELLEARGLWNPLKGMGRIGTKLSSLTQRLFTRIMTVCRGMGSRARQAANEDEGRETTVQFAEPPPRGAGEDAPEAEFGVPGETAPEQIAGEGGSTFTLVGYYPVSWWEEISPESGEYYQDGRPVWEELREAQWPDEDYGTDIALEMWNYDNQGDIVLDRAVYPLDENMDDAPSEDDSDVEYDPESPSLVEELLDYPVYPDPRLANEDNEYILAPDGRAMQDWSVPMEVWLRSVSNYEEMLALRAEANMEFVQGALKQLPEGAETPVQPSEWLEQWLEDAKTSFEPDPAPPEIKPLPEDPPDSDASDFQPPWDSDELTDDEEEENPDANEDLDGSGEPHENENADDAEDSGEAESAGEDENSDEDENADEDEDENPDDSEAGEDNNPDASQADGDEDPNDWETDEGEDPEGSEADEGEDPEGSDTGVAEEEENPNAQTDVVEEPGAGSETGIVDGSDVVGEDTGIVDVSGAGSEGGSEGGFDVETETETDPETSSDFSGEFY</sequence>
<feature type="signal peptide" evidence="2">
    <location>
        <begin position="1"/>
        <end position="39"/>
    </location>
</feature>
<gene>
    <name evidence="3" type="ORF">D0860_00288</name>
</gene>
<proteinExistence type="predicted"/>
<evidence type="ECO:0000313" key="4">
    <source>
        <dbReference type="Proteomes" id="UP000280598"/>
    </source>
</evidence>